<dbReference type="Gene3D" id="3.40.50.10090">
    <property type="match status" value="2"/>
</dbReference>
<sequence length="267" mass="29201">MASGPLMGKTVLVTRGKEQAKTFSEKLRQAGATPIEIPLISISPSSKPETIAECVRHLANYDWLIFTSANGVKFFFPFVKKETPLPKVAVVGKKTAAALKAYGVSPAVVPDEFVAEGVIEALKPLVKPRDRILLVKGNLARPVLRDALINMGADVTDLIAYETSMNESGKEQLLYLLRERKLDVITFTSSSTVQSFMRMMEGEDIASLLSGCVIACIGPVTKETAEKAGLSVHICPDQYTIDDMIKEMEQYFAKRTMEGKINGDITI</sequence>
<evidence type="ECO:0000256" key="1">
    <source>
        <dbReference type="ARBA" id="ARBA00004772"/>
    </source>
</evidence>
<proteinExistence type="inferred from homology"/>
<evidence type="ECO:0000259" key="10">
    <source>
        <dbReference type="Pfam" id="PF02602"/>
    </source>
</evidence>
<dbReference type="InterPro" id="IPR039793">
    <property type="entry name" value="UROS/Hem4"/>
</dbReference>
<name>A0A023DA77_9BACL</name>
<gene>
    <name evidence="11" type="primary">hemD</name>
    <name evidence="11" type="ORF">GCA01S_002_00470</name>
</gene>
<dbReference type="EMBL" id="BAWO01000002">
    <property type="protein sequence ID" value="GAJ38259.1"/>
    <property type="molecule type" value="Genomic_DNA"/>
</dbReference>
<dbReference type="InterPro" id="IPR003754">
    <property type="entry name" value="4pyrrol_synth_uPrphyn_synth"/>
</dbReference>
<dbReference type="GO" id="GO:0006780">
    <property type="term" value="P:uroporphyrinogen III biosynthetic process"/>
    <property type="evidence" value="ECO:0007669"/>
    <property type="project" value="UniProtKB-UniRule"/>
</dbReference>
<evidence type="ECO:0000256" key="8">
    <source>
        <dbReference type="ARBA" id="ARBA00048617"/>
    </source>
</evidence>
<reference evidence="11 12" key="1">
    <citation type="submission" date="2014-04" db="EMBL/GenBank/DDBJ databases">
        <title>Whole genome shotgun sequence of Geobacillus caldoxylosilyticus NBRC 107762.</title>
        <authorList>
            <person name="Hosoyama A."/>
            <person name="Hosoyama Y."/>
            <person name="Katano-Makiyama Y."/>
            <person name="Tsuchikane K."/>
            <person name="Ohji S."/>
            <person name="Ichikawa N."/>
            <person name="Yamazoe A."/>
            <person name="Fujita N."/>
        </authorList>
    </citation>
    <scope>NUCLEOTIDE SEQUENCE [LARGE SCALE GENOMIC DNA]</scope>
    <source>
        <strain evidence="11 12">NBRC 107762</strain>
    </source>
</reference>
<dbReference type="GO" id="GO:0006782">
    <property type="term" value="P:protoporphyrinogen IX biosynthetic process"/>
    <property type="evidence" value="ECO:0007669"/>
    <property type="project" value="UniProtKB-UniRule"/>
</dbReference>
<dbReference type="GO" id="GO:0004852">
    <property type="term" value="F:uroporphyrinogen-III synthase activity"/>
    <property type="evidence" value="ECO:0007669"/>
    <property type="project" value="UniProtKB-UniRule"/>
</dbReference>
<evidence type="ECO:0000256" key="9">
    <source>
        <dbReference type="RuleBase" id="RU366031"/>
    </source>
</evidence>
<dbReference type="Pfam" id="PF02602">
    <property type="entry name" value="HEM4"/>
    <property type="match status" value="1"/>
</dbReference>
<evidence type="ECO:0000256" key="7">
    <source>
        <dbReference type="ARBA" id="ARBA00040167"/>
    </source>
</evidence>
<protein>
    <recommendedName>
        <fullName evidence="7 9">Uroporphyrinogen-III synthase</fullName>
        <ecNumber evidence="3 9">4.2.1.75</ecNumber>
    </recommendedName>
</protein>
<dbReference type="SUPFAM" id="SSF69618">
    <property type="entry name" value="HemD-like"/>
    <property type="match status" value="1"/>
</dbReference>
<dbReference type="OrthoDB" id="9815856at2"/>
<dbReference type="InterPro" id="IPR036108">
    <property type="entry name" value="4pyrrol_syn_uPrphyn_synt_sf"/>
</dbReference>
<comment type="pathway">
    <text evidence="1 9">Porphyrin-containing compound metabolism; protoporphyrin-IX biosynthesis; coproporphyrinogen-III from 5-aminolevulinate: step 3/4.</text>
</comment>
<evidence type="ECO:0000313" key="11">
    <source>
        <dbReference type="EMBL" id="GAJ38259.1"/>
    </source>
</evidence>
<evidence type="ECO:0000313" key="12">
    <source>
        <dbReference type="Proteomes" id="UP000023561"/>
    </source>
</evidence>
<evidence type="ECO:0000256" key="6">
    <source>
        <dbReference type="ARBA" id="ARBA00037589"/>
    </source>
</evidence>
<evidence type="ECO:0000256" key="2">
    <source>
        <dbReference type="ARBA" id="ARBA00008133"/>
    </source>
</evidence>
<comment type="similarity">
    <text evidence="2 9">Belongs to the uroporphyrinogen-III synthase family.</text>
</comment>
<dbReference type="PANTHER" id="PTHR38042:SF1">
    <property type="entry name" value="UROPORPHYRINOGEN-III SYNTHASE, CHLOROPLASTIC"/>
    <property type="match status" value="1"/>
</dbReference>
<comment type="caution">
    <text evidence="11">The sequence shown here is derived from an EMBL/GenBank/DDBJ whole genome shotgun (WGS) entry which is preliminary data.</text>
</comment>
<dbReference type="PANTHER" id="PTHR38042">
    <property type="entry name" value="UROPORPHYRINOGEN-III SYNTHASE, CHLOROPLASTIC"/>
    <property type="match status" value="1"/>
</dbReference>
<dbReference type="CDD" id="cd06578">
    <property type="entry name" value="HemD"/>
    <property type="match status" value="1"/>
</dbReference>
<organism evidence="11 12">
    <name type="scientific">Parageobacillus caldoxylosilyticus NBRC 107762</name>
    <dbReference type="NCBI Taxonomy" id="1220594"/>
    <lineage>
        <taxon>Bacteria</taxon>
        <taxon>Bacillati</taxon>
        <taxon>Bacillota</taxon>
        <taxon>Bacilli</taxon>
        <taxon>Bacillales</taxon>
        <taxon>Anoxybacillaceae</taxon>
        <taxon>Saccharococcus</taxon>
    </lineage>
</organism>
<evidence type="ECO:0000256" key="3">
    <source>
        <dbReference type="ARBA" id="ARBA00013109"/>
    </source>
</evidence>
<feature type="domain" description="Tetrapyrrole biosynthesis uroporphyrinogen III synthase" evidence="10">
    <location>
        <begin position="22"/>
        <end position="245"/>
    </location>
</feature>
<accession>A0A023DA77</accession>
<keyword evidence="12" id="KW-1185">Reference proteome</keyword>
<comment type="function">
    <text evidence="6 9">Catalyzes cyclization of the linear tetrapyrrole, hydroxymethylbilane, to the macrocyclic uroporphyrinogen III.</text>
</comment>
<keyword evidence="4 9" id="KW-0456">Lyase</keyword>
<keyword evidence="5 9" id="KW-0627">Porphyrin biosynthesis</keyword>
<dbReference type="AlphaFoldDB" id="A0A023DA77"/>
<dbReference type="RefSeq" id="WP_017435490.1">
    <property type="nucleotide sequence ID" value="NZ_BAWO01000002.1"/>
</dbReference>
<dbReference type="EC" id="4.2.1.75" evidence="3 9"/>
<dbReference type="Proteomes" id="UP000023561">
    <property type="component" value="Unassembled WGS sequence"/>
</dbReference>
<evidence type="ECO:0000256" key="4">
    <source>
        <dbReference type="ARBA" id="ARBA00023239"/>
    </source>
</evidence>
<comment type="catalytic activity">
    <reaction evidence="8 9">
        <text>hydroxymethylbilane = uroporphyrinogen III + H2O</text>
        <dbReference type="Rhea" id="RHEA:18965"/>
        <dbReference type="ChEBI" id="CHEBI:15377"/>
        <dbReference type="ChEBI" id="CHEBI:57308"/>
        <dbReference type="ChEBI" id="CHEBI:57845"/>
        <dbReference type="EC" id="4.2.1.75"/>
    </reaction>
</comment>
<evidence type="ECO:0000256" key="5">
    <source>
        <dbReference type="ARBA" id="ARBA00023244"/>
    </source>
</evidence>